<accession>A0A0E9PQV6</accession>
<protein>
    <submittedName>
        <fullName evidence="1">Uncharacterized protein</fullName>
    </submittedName>
</protein>
<organism evidence="1">
    <name type="scientific">Anguilla anguilla</name>
    <name type="common">European freshwater eel</name>
    <name type="synonym">Muraena anguilla</name>
    <dbReference type="NCBI Taxonomy" id="7936"/>
    <lineage>
        <taxon>Eukaryota</taxon>
        <taxon>Metazoa</taxon>
        <taxon>Chordata</taxon>
        <taxon>Craniata</taxon>
        <taxon>Vertebrata</taxon>
        <taxon>Euteleostomi</taxon>
        <taxon>Actinopterygii</taxon>
        <taxon>Neopterygii</taxon>
        <taxon>Teleostei</taxon>
        <taxon>Anguilliformes</taxon>
        <taxon>Anguillidae</taxon>
        <taxon>Anguilla</taxon>
    </lineage>
</organism>
<name>A0A0E9PQV6_ANGAN</name>
<evidence type="ECO:0000313" key="1">
    <source>
        <dbReference type="EMBL" id="JAH07011.1"/>
    </source>
</evidence>
<sequence length="78" mass="8595">MTQGFGEGRSLLHVGFEKLMGEVLSKEGKHHIASLRIRNEALPQQQFLHNHLSIRKGRPPATPIGVGQFLDTGGRVLV</sequence>
<reference evidence="1" key="2">
    <citation type="journal article" date="2015" name="Fish Shellfish Immunol.">
        <title>Early steps in the European eel (Anguilla anguilla)-Vibrio vulnificus interaction in the gills: Role of the RtxA13 toxin.</title>
        <authorList>
            <person name="Callol A."/>
            <person name="Pajuelo D."/>
            <person name="Ebbesson L."/>
            <person name="Teles M."/>
            <person name="MacKenzie S."/>
            <person name="Amaro C."/>
        </authorList>
    </citation>
    <scope>NUCLEOTIDE SEQUENCE</scope>
</reference>
<dbReference type="EMBL" id="GBXM01101566">
    <property type="protein sequence ID" value="JAH07011.1"/>
    <property type="molecule type" value="Transcribed_RNA"/>
</dbReference>
<proteinExistence type="predicted"/>
<reference evidence="1" key="1">
    <citation type="submission" date="2014-11" db="EMBL/GenBank/DDBJ databases">
        <authorList>
            <person name="Amaro Gonzalez C."/>
        </authorList>
    </citation>
    <scope>NUCLEOTIDE SEQUENCE</scope>
</reference>
<dbReference type="AlphaFoldDB" id="A0A0E9PQV6"/>